<organism evidence="1 2">
    <name type="scientific">Exidia glandulosa HHB12029</name>
    <dbReference type="NCBI Taxonomy" id="1314781"/>
    <lineage>
        <taxon>Eukaryota</taxon>
        <taxon>Fungi</taxon>
        <taxon>Dikarya</taxon>
        <taxon>Basidiomycota</taxon>
        <taxon>Agaricomycotina</taxon>
        <taxon>Agaricomycetes</taxon>
        <taxon>Auriculariales</taxon>
        <taxon>Exidiaceae</taxon>
        <taxon>Exidia</taxon>
    </lineage>
</organism>
<evidence type="ECO:0000313" key="1">
    <source>
        <dbReference type="EMBL" id="KZV95264.1"/>
    </source>
</evidence>
<dbReference type="AlphaFoldDB" id="A0A165JSC0"/>
<sequence length="234" mass="25233">MRRATKRIPPRAGSSPKAFGLDYRLALARTLANSASNLARSFISTSVYCAAETCRVGFGLRGPWVSSEYGREEDEGARFKGARDEDVGGARAVEVGDTVREVDGVRGTHGAALPARKIEIGGAGREVVLPAVDGPALPSRTARELDDARVNAPQLPRRVCARGVRPVFAYASRSSTRSIRQSYRTEDESCMQVQYVDIAVLASGFGSSCSCMWSWVCSQVQNGSVHPSYTSRRG</sequence>
<dbReference type="EMBL" id="KV425960">
    <property type="protein sequence ID" value="KZV95264.1"/>
    <property type="molecule type" value="Genomic_DNA"/>
</dbReference>
<evidence type="ECO:0000313" key="2">
    <source>
        <dbReference type="Proteomes" id="UP000077266"/>
    </source>
</evidence>
<dbReference type="Proteomes" id="UP000077266">
    <property type="component" value="Unassembled WGS sequence"/>
</dbReference>
<proteinExistence type="predicted"/>
<gene>
    <name evidence="1" type="ORF">EXIGLDRAFT_480015</name>
</gene>
<keyword evidence="2" id="KW-1185">Reference proteome</keyword>
<protein>
    <submittedName>
        <fullName evidence="1">Uncharacterized protein</fullName>
    </submittedName>
</protein>
<accession>A0A165JSC0</accession>
<reference evidence="1 2" key="1">
    <citation type="journal article" date="2016" name="Mol. Biol. Evol.">
        <title>Comparative Genomics of Early-Diverging Mushroom-Forming Fungi Provides Insights into the Origins of Lignocellulose Decay Capabilities.</title>
        <authorList>
            <person name="Nagy L.G."/>
            <person name="Riley R."/>
            <person name="Tritt A."/>
            <person name="Adam C."/>
            <person name="Daum C."/>
            <person name="Floudas D."/>
            <person name="Sun H."/>
            <person name="Yadav J.S."/>
            <person name="Pangilinan J."/>
            <person name="Larsson K.H."/>
            <person name="Matsuura K."/>
            <person name="Barry K."/>
            <person name="Labutti K."/>
            <person name="Kuo R."/>
            <person name="Ohm R.A."/>
            <person name="Bhattacharya S.S."/>
            <person name="Shirouzu T."/>
            <person name="Yoshinaga Y."/>
            <person name="Martin F.M."/>
            <person name="Grigoriev I.V."/>
            <person name="Hibbett D.S."/>
        </authorList>
    </citation>
    <scope>NUCLEOTIDE SEQUENCE [LARGE SCALE GENOMIC DNA]</scope>
    <source>
        <strain evidence="1 2">HHB12029</strain>
    </source>
</reference>
<dbReference type="InParanoid" id="A0A165JSC0"/>
<name>A0A165JSC0_EXIGL</name>